<accession>A0A820C337</accession>
<evidence type="ECO:0000313" key="2">
    <source>
        <dbReference type="Proteomes" id="UP000663844"/>
    </source>
</evidence>
<name>A0A820C337_9BILA</name>
<evidence type="ECO:0000313" key="1">
    <source>
        <dbReference type="EMBL" id="CAF4201090.1"/>
    </source>
</evidence>
<protein>
    <submittedName>
        <fullName evidence="1">Uncharacterized protein</fullName>
    </submittedName>
</protein>
<sequence>LQGSRDSEFCLVVNDTEMIDSKLNGQIQKVGTFSSTWRKKLFRQLLGVKNEEDMNVDDPCSDEFYNYFRDTAKNNAQIYEEVFNTLPSNRVREFAQVESYVDRPKLKQTDPLAAHEKCKKIQGFIVEFPLDFLADDVLMPKWNTSEGMAPILLWT</sequence>
<dbReference type="AlphaFoldDB" id="A0A820C337"/>
<dbReference type="EMBL" id="CAJOAZ010009311">
    <property type="protein sequence ID" value="CAF4201090.1"/>
    <property type="molecule type" value="Genomic_DNA"/>
</dbReference>
<organism evidence="1 2">
    <name type="scientific">Adineta steineri</name>
    <dbReference type="NCBI Taxonomy" id="433720"/>
    <lineage>
        <taxon>Eukaryota</taxon>
        <taxon>Metazoa</taxon>
        <taxon>Spiralia</taxon>
        <taxon>Gnathifera</taxon>
        <taxon>Rotifera</taxon>
        <taxon>Eurotatoria</taxon>
        <taxon>Bdelloidea</taxon>
        <taxon>Adinetida</taxon>
        <taxon>Adinetidae</taxon>
        <taxon>Adineta</taxon>
    </lineage>
</organism>
<dbReference type="Proteomes" id="UP000663844">
    <property type="component" value="Unassembled WGS sequence"/>
</dbReference>
<reference evidence="1" key="1">
    <citation type="submission" date="2021-02" db="EMBL/GenBank/DDBJ databases">
        <authorList>
            <person name="Nowell W R."/>
        </authorList>
    </citation>
    <scope>NUCLEOTIDE SEQUENCE</scope>
</reference>
<feature type="non-terminal residue" evidence="1">
    <location>
        <position position="1"/>
    </location>
</feature>
<comment type="caution">
    <text evidence="1">The sequence shown here is derived from an EMBL/GenBank/DDBJ whole genome shotgun (WGS) entry which is preliminary data.</text>
</comment>
<proteinExistence type="predicted"/>
<gene>
    <name evidence="1" type="ORF">OXD698_LOCUS40843</name>
</gene>